<dbReference type="Gene3D" id="1.10.287.70">
    <property type="match status" value="1"/>
</dbReference>
<dbReference type="PANTHER" id="PTHR42643:SF30">
    <property type="entry name" value="IONOTROPIC RECEPTOR 40A-RELATED"/>
    <property type="match status" value="1"/>
</dbReference>
<proteinExistence type="predicted"/>
<protein>
    <recommendedName>
        <fullName evidence="10">Ionotropic glutamate receptor C-terminal domain-containing protein</fullName>
    </recommendedName>
</protein>
<keyword evidence="4 8" id="KW-1133">Transmembrane helix</keyword>
<accession>A0A2S2NCD8</accession>
<evidence type="ECO:0000256" key="4">
    <source>
        <dbReference type="ARBA" id="ARBA00022989"/>
    </source>
</evidence>
<name>A0A2S2NCD8_SCHGA</name>
<dbReference type="AlphaFoldDB" id="A0A2S2NCD8"/>
<evidence type="ECO:0000256" key="2">
    <source>
        <dbReference type="ARBA" id="ARBA00022475"/>
    </source>
</evidence>
<feature type="transmembrane region" description="Helical" evidence="8">
    <location>
        <begin position="12"/>
        <end position="32"/>
    </location>
</feature>
<keyword evidence="5 8" id="KW-0472">Membrane</keyword>
<comment type="subcellular location">
    <subcellularLocation>
        <location evidence="1">Cell membrane</location>
        <topology evidence="1">Multi-pass membrane protein</topology>
    </subcellularLocation>
</comment>
<dbReference type="GO" id="GO:0005886">
    <property type="term" value="C:plasma membrane"/>
    <property type="evidence" value="ECO:0007669"/>
    <property type="project" value="UniProtKB-SubCell"/>
</dbReference>
<evidence type="ECO:0000256" key="8">
    <source>
        <dbReference type="SAM" id="Phobius"/>
    </source>
</evidence>
<keyword evidence="7" id="KW-0325">Glycoprotein</keyword>
<gene>
    <name evidence="9" type="ORF">g.19449</name>
</gene>
<evidence type="ECO:0008006" key="10">
    <source>
        <dbReference type="Google" id="ProtNLM"/>
    </source>
</evidence>
<evidence type="ECO:0000256" key="6">
    <source>
        <dbReference type="ARBA" id="ARBA00023170"/>
    </source>
</evidence>
<evidence type="ECO:0000256" key="7">
    <source>
        <dbReference type="ARBA" id="ARBA00023180"/>
    </source>
</evidence>
<evidence type="ECO:0000313" key="9">
    <source>
        <dbReference type="EMBL" id="MBY14853.1"/>
    </source>
</evidence>
<sequence>MGVCSLPKHVAGRILFVSCSVACFVIVTLFQASMVTKLSTETSQKEIDTLEELDKSGMEIRTSLHYVRDALAIYSHTKSLANKIDLKKDRQGYIASKFVFIARIMNLSLSKYTNFIGHFQQQGVALHIVRECPLKHHLTYAISIDFPFLDELNDLLTRFQEAGITDKWKTDIQKLELVYYEPLNSNSSKGLKAYSLNDLWFAFVFLFVGHIISLIALMLEFVFKRIEK</sequence>
<keyword evidence="2" id="KW-1003">Cell membrane</keyword>
<organism evidence="9">
    <name type="scientific">Schizaphis graminum</name>
    <name type="common">Green bug aphid</name>
    <dbReference type="NCBI Taxonomy" id="13262"/>
    <lineage>
        <taxon>Eukaryota</taxon>
        <taxon>Metazoa</taxon>
        <taxon>Ecdysozoa</taxon>
        <taxon>Arthropoda</taxon>
        <taxon>Hexapoda</taxon>
        <taxon>Insecta</taxon>
        <taxon>Pterygota</taxon>
        <taxon>Neoptera</taxon>
        <taxon>Paraneoptera</taxon>
        <taxon>Hemiptera</taxon>
        <taxon>Sternorrhyncha</taxon>
        <taxon>Aphidomorpha</taxon>
        <taxon>Aphidoidea</taxon>
        <taxon>Aphididae</taxon>
        <taxon>Aphidini</taxon>
        <taxon>Schizaphis</taxon>
    </lineage>
</organism>
<evidence type="ECO:0000256" key="1">
    <source>
        <dbReference type="ARBA" id="ARBA00004651"/>
    </source>
</evidence>
<dbReference type="EMBL" id="GGMR01002234">
    <property type="protein sequence ID" value="MBY14853.1"/>
    <property type="molecule type" value="Transcribed_RNA"/>
</dbReference>
<evidence type="ECO:0000256" key="5">
    <source>
        <dbReference type="ARBA" id="ARBA00023136"/>
    </source>
</evidence>
<feature type="transmembrane region" description="Helical" evidence="8">
    <location>
        <begin position="199"/>
        <end position="223"/>
    </location>
</feature>
<dbReference type="PANTHER" id="PTHR42643">
    <property type="entry name" value="IONOTROPIC RECEPTOR 20A-RELATED"/>
    <property type="match status" value="1"/>
</dbReference>
<evidence type="ECO:0000256" key="3">
    <source>
        <dbReference type="ARBA" id="ARBA00022692"/>
    </source>
</evidence>
<keyword evidence="3 8" id="KW-0812">Transmembrane</keyword>
<dbReference type="InterPro" id="IPR052192">
    <property type="entry name" value="Insect_Ionotropic_Sensory_Rcpt"/>
</dbReference>
<reference evidence="9" key="1">
    <citation type="submission" date="2018-04" db="EMBL/GenBank/DDBJ databases">
        <title>Transcriptome of Schizaphis graminum biotype I.</title>
        <authorList>
            <person name="Scully E.D."/>
            <person name="Geib S.M."/>
            <person name="Palmer N.A."/>
            <person name="Koch K."/>
            <person name="Bradshaw J."/>
            <person name="Heng-Moss T."/>
            <person name="Sarath G."/>
        </authorList>
    </citation>
    <scope>NUCLEOTIDE SEQUENCE</scope>
</reference>
<keyword evidence="6" id="KW-0675">Receptor</keyword>